<dbReference type="RefSeq" id="YP_009863124.1">
    <property type="nucleotide sequence ID" value="NC_049003.1"/>
</dbReference>
<gene>
    <name evidence="2" type="primary">ORF121_2</name>
</gene>
<organism evidence="2">
    <name type="scientific">Anthoceros punctatus</name>
    <name type="common">Hornwort</name>
    <dbReference type="NCBI Taxonomy" id="3234"/>
    <lineage>
        <taxon>Eukaryota</taxon>
        <taxon>Viridiplantae</taxon>
        <taxon>Streptophyta</taxon>
        <taxon>Embryophyta</taxon>
        <taxon>Anthocerotophyta</taxon>
        <taxon>Anthocerotopsida</taxon>
        <taxon>Anthocerotidae</taxon>
        <taxon>Anthocerotales</taxon>
        <taxon>Anthocerotaceae</taxon>
        <taxon>Anthoceros</taxon>
    </lineage>
</organism>
<keyword evidence="1" id="KW-1133">Transmembrane helix</keyword>
<sequence length="122" mass="13958">MMNISGMLYNKLAKVRLLCIWFVSHFLLFLGLTVACCYSVLPVDALAHPSSVFSRPSLAVFPFHLTARKRRTARVVVLPFSIRLTNWSRSHMSFSIFLFPFIGFLDFVGYLVSDLILQQPRS</sequence>
<geneLocation type="mitochondrion" evidence="2"/>
<proteinExistence type="predicted"/>
<dbReference type="EMBL" id="MN544312">
    <property type="protein sequence ID" value="QKD76580.1"/>
    <property type="molecule type" value="Genomic_DNA"/>
</dbReference>
<keyword evidence="2" id="KW-0496">Mitochondrion</keyword>
<feature type="transmembrane region" description="Helical" evidence="1">
    <location>
        <begin position="94"/>
        <end position="117"/>
    </location>
</feature>
<evidence type="ECO:0000256" key="1">
    <source>
        <dbReference type="SAM" id="Phobius"/>
    </source>
</evidence>
<dbReference type="GeneID" id="55751413"/>
<keyword evidence="1" id="KW-0812">Transmembrane</keyword>
<protein>
    <submittedName>
        <fullName evidence="2">Uncharacterized protein</fullName>
    </submittedName>
</protein>
<evidence type="ECO:0000313" key="2">
    <source>
        <dbReference type="EMBL" id="QKD76580.1"/>
    </source>
</evidence>
<keyword evidence="1" id="KW-0472">Membrane</keyword>
<accession>A0A6M8B2C1</accession>
<reference evidence="2" key="2">
    <citation type="journal article" date="2020" name="Nat. Plants">
        <title>Anthoceros genomes illuminate the origin of land plants and the unique biology of hornworts.</title>
        <authorList>
            <person name="Li F.W."/>
            <person name="Nishiyama T."/>
            <person name="Waller M."/>
            <person name="Frangedakis E."/>
            <person name="Keller J."/>
            <person name="Li Z."/>
            <person name="Fernandez-Pozo N."/>
            <person name="Barker M.S."/>
            <person name="Bennett T."/>
            <person name="Blazquez M.A."/>
            <person name="Cheng S."/>
            <person name="Cuming A.C."/>
            <person name="de Vries J."/>
            <person name="de Vries S."/>
            <person name="Delaux P.M."/>
            <person name="Diop I.S."/>
            <person name="Harrison C.J."/>
            <person name="Hauser D."/>
            <person name="Hernandez-Garcia J."/>
            <person name="Kirbis A."/>
            <person name="Meeks J.C."/>
            <person name="Monte I."/>
            <person name="Mutte S.K."/>
            <person name="Neubauer A."/>
            <person name="Quandt D."/>
            <person name="Robison T."/>
            <person name="Shimamura M."/>
            <person name="Rensing S.A."/>
            <person name="Villarreal J.C."/>
            <person name="Weijers D."/>
            <person name="Wicke S."/>
            <person name="Wong G.K."/>
            <person name="Sakakibara K."/>
            <person name="Szovenyi P."/>
        </authorList>
    </citation>
    <scope>NUCLEOTIDE SEQUENCE</scope>
</reference>
<name>A0A6M8B2C1_ANTPU</name>
<dbReference type="AlphaFoldDB" id="A0A6M8B2C1"/>
<reference evidence="2" key="1">
    <citation type="submission" date="2019-10" db="EMBL/GenBank/DDBJ databases">
        <authorList>
            <person name="Robison T.A."/>
            <person name="Li F.-W."/>
        </authorList>
    </citation>
    <scope>NUCLEOTIDE SEQUENCE</scope>
</reference>